<dbReference type="Proteomes" id="UP000076881">
    <property type="component" value="Unassembled WGS sequence"/>
</dbReference>
<reference evidence="2 3" key="1">
    <citation type="journal article" date="2016" name="Genome Biol. Evol.">
        <title>Divergent and convergent evolution of fungal pathogenicity.</title>
        <authorList>
            <person name="Shang Y."/>
            <person name="Xiao G."/>
            <person name="Zheng P."/>
            <person name="Cen K."/>
            <person name="Zhan S."/>
            <person name="Wang C."/>
        </authorList>
    </citation>
    <scope>NUCLEOTIDE SEQUENCE [LARGE SCALE GENOMIC DNA]</scope>
    <source>
        <strain evidence="2 3">RCEF 1005</strain>
    </source>
</reference>
<comment type="caution">
    <text evidence="2">The sequence shown here is derived from an EMBL/GenBank/DDBJ whole genome shotgun (WGS) entry which is preliminary data.</text>
</comment>
<dbReference type="CDD" id="cd01741">
    <property type="entry name" value="GATase1_1"/>
    <property type="match status" value="1"/>
</dbReference>
<dbReference type="InterPro" id="IPR017926">
    <property type="entry name" value="GATASE"/>
</dbReference>
<dbReference type="PANTHER" id="PTHR42695:SF5">
    <property type="entry name" value="GLUTAMINE AMIDOTRANSFERASE YLR126C-RELATED"/>
    <property type="match status" value="1"/>
</dbReference>
<keyword evidence="3" id="KW-1185">Reference proteome</keyword>
<organism evidence="2 3">
    <name type="scientific">Akanthomyces lecanii RCEF 1005</name>
    <dbReference type="NCBI Taxonomy" id="1081108"/>
    <lineage>
        <taxon>Eukaryota</taxon>
        <taxon>Fungi</taxon>
        <taxon>Dikarya</taxon>
        <taxon>Ascomycota</taxon>
        <taxon>Pezizomycotina</taxon>
        <taxon>Sordariomycetes</taxon>
        <taxon>Hypocreomycetidae</taxon>
        <taxon>Hypocreales</taxon>
        <taxon>Cordycipitaceae</taxon>
        <taxon>Akanthomyces</taxon>
        <taxon>Cordyceps confragosa</taxon>
    </lineage>
</organism>
<dbReference type="SUPFAM" id="SSF52317">
    <property type="entry name" value="Class I glutamine amidotransferase-like"/>
    <property type="match status" value="1"/>
</dbReference>
<dbReference type="AlphaFoldDB" id="A0A167THW2"/>
<dbReference type="GO" id="GO:0005829">
    <property type="term" value="C:cytosol"/>
    <property type="evidence" value="ECO:0007669"/>
    <property type="project" value="TreeGrafter"/>
</dbReference>
<dbReference type="GO" id="GO:0005634">
    <property type="term" value="C:nucleus"/>
    <property type="evidence" value="ECO:0007669"/>
    <property type="project" value="TreeGrafter"/>
</dbReference>
<dbReference type="InterPro" id="IPR044992">
    <property type="entry name" value="ChyE-like"/>
</dbReference>
<name>A0A167THW2_CORDF</name>
<evidence type="ECO:0000313" key="3">
    <source>
        <dbReference type="Proteomes" id="UP000076881"/>
    </source>
</evidence>
<proteinExistence type="predicted"/>
<feature type="domain" description="Glutamine amidotransferase" evidence="1">
    <location>
        <begin position="46"/>
        <end position="201"/>
    </location>
</feature>
<dbReference type="OrthoDB" id="92161at2759"/>
<dbReference type="STRING" id="1081108.A0A167THW2"/>
<dbReference type="Pfam" id="PF00117">
    <property type="entry name" value="GATase"/>
    <property type="match status" value="1"/>
</dbReference>
<accession>A0A167THW2</accession>
<dbReference type="EMBL" id="AZHF01000021">
    <property type="protein sequence ID" value="OAA60616.1"/>
    <property type="molecule type" value="Genomic_DNA"/>
</dbReference>
<dbReference type="Gene3D" id="3.40.50.880">
    <property type="match status" value="1"/>
</dbReference>
<gene>
    <name evidence="2" type="ORF">LEL_10797</name>
</gene>
<dbReference type="InterPro" id="IPR029062">
    <property type="entry name" value="Class_I_gatase-like"/>
</dbReference>
<dbReference type="PROSITE" id="PS51273">
    <property type="entry name" value="GATASE_TYPE_1"/>
    <property type="match status" value="1"/>
</dbReference>
<evidence type="ECO:0000259" key="1">
    <source>
        <dbReference type="Pfam" id="PF00117"/>
    </source>
</evidence>
<dbReference type="PANTHER" id="PTHR42695">
    <property type="entry name" value="GLUTAMINE AMIDOTRANSFERASE YLR126C-RELATED"/>
    <property type="match status" value="1"/>
</dbReference>
<sequence length="252" mass="28099">MTKFRLAVLECDVPCPGVVEFRGSYGDMFHTLLAEGMRRLPGDDAQTELEVTKWDVVNAHIYPDFDDFDGLMISGSKHTAFDNTPWITALIEYLSEFLKASRKPIVGICFGHQIIARTLGGRVQMNPDGWENSVTKIHLSATGRHFFGVPDIFIHQTHRDAVMVLPIGVDSIGGSLRCGVQGMYKAGRILSLQGHPEFDKEAMTLILKERNSIGLLSAELYNDAMSRVDWPHCGEMLATKICEFLLEAKRAT</sequence>
<protein>
    <submittedName>
        <fullName evidence="2">GMP synthase</fullName>
    </submittedName>
</protein>
<evidence type="ECO:0000313" key="2">
    <source>
        <dbReference type="EMBL" id="OAA60616.1"/>
    </source>
</evidence>